<organism evidence="1">
    <name type="scientific">viral metagenome</name>
    <dbReference type="NCBI Taxonomy" id="1070528"/>
    <lineage>
        <taxon>unclassified sequences</taxon>
        <taxon>metagenomes</taxon>
        <taxon>organismal metagenomes</taxon>
    </lineage>
</organism>
<protein>
    <submittedName>
        <fullName evidence="1">Uncharacterized protein</fullName>
    </submittedName>
</protein>
<proteinExistence type="predicted"/>
<reference evidence="1" key="1">
    <citation type="submission" date="2020-03" db="EMBL/GenBank/DDBJ databases">
        <title>The deep terrestrial virosphere.</title>
        <authorList>
            <person name="Holmfeldt K."/>
            <person name="Nilsson E."/>
            <person name="Simone D."/>
            <person name="Lopez-Fernandez M."/>
            <person name="Wu X."/>
            <person name="de Brujin I."/>
            <person name="Lundin D."/>
            <person name="Andersson A."/>
            <person name="Bertilsson S."/>
            <person name="Dopson M."/>
        </authorList>
    </citation>
    <scope>NUCLEOTIDE SEQUENCE</scope>
    <source>
        <strain evidence="1">TM448A00274</strain>
        <strain evidence="2">TM448B00451</strain>
    </source>
</reference>
<accession>A0A6H1ZEA3</accession>
<dbReference type="AlphaFoldDB" id="A0A6H1ZEA3"/>
<gene>
    <name evidence="1" type="ORF">TM448A00274_0035</name>
    <name evidence="2" type="ORF">TM448B00451_0028</name>
</gene>
<dbReference type="EMBL" id="MT144621">
    <property type="protein sequence ID" value="QJH95504.1"/>
    <property type="molecule type" value="Genomic_DNA"/>
</dbReference>
<evidence type="ECO:0000313" key="2">
    <source>
        <dbReference type="EMBL" id="QJH95504.1"/>
    </source>
</evidence>
<dbReference type="EMBL" id="MT143996">
    <property type="protein sequence ID" value="QJA45751.1"/>
    <property type="molecule type" value="Genomic_DNA"/>
</dbReference>
<evidence type="ECO:0000313" key="1">
    <source>
        <dbReference type="EMBL" id="QJA45751.1"/>
    </source>
</evidence>
<name>A0A6H1ZEA3_9ZZZZ</name>
<sequence>MKKLFIAILLFVLCCTPLYAVENMLPSGSKSADALIQTGPGYFYGIAIATDATNAVTVSIYDNATTGSGTLLIPTFVATTSATDRTKSFFVFPAIRYENGIYVDITCAGTVGFEIYYAQ</sequence>